<protein>
    <recommendedName>
        <fullName evidence="2">ATP-grasp domain-containing protein</fullName>
    </recommendedName>
</protein>
<reference evidence="4" key="1">
    <citation type="journal article" date="2011" name="J. Bacteriol.">
        <title>Genome sequences of eight morphologically diverse alphaproteobacteria.</title>
        <authorList>
            <consortium name="US DOE Joint Genome Institute"/>
            <person name="Brown P.J."/>
            <person name="Kysela D.T."/>
            <person name="Buechlein A."/>
            <person name="Hemmerich C."/>
            <person name="Brun Y.V."/>
        </authorList>
    </citation>
    <scope>NUCLEOTIDE SEQUENCE [LARGE SCALE GENOMIC DNA]</scope>
    <source>
        <strain evidence="4">ATCC 17100 / ATH 3.1.1 / DSM 162 / LMG 4299</strain>
    </source>
</reference>
<dbReference type="RefSeq" id="WP_013420012.1">
    <property type="nucleotide sequence ID" value="NC_014664.1"/>
</dbReference>
<keyword evidence="1" id="KW-0547">Nucleotide-binding</keyword>
<dbReference type="STRING" id="648757.Rvan_2406"/>
<evidence type="ECO:0000259" key="2">
    <source>
        <dbReference type="PROSITE" id="PS50975"/>
    </source>
</evidence>
<evidence type="ECO:0000313" key="3">
    <source>
        <dbReference type="EMBL" id="ADP71630.1"/>
    </source>
</evidence>
<keyword evidence="4" id="KW-1185">Reference proteome</keyword>
<dbReference type="EMBL" id="CP002292">
    <property type="protein sequence ID" value="ADP71630.1"/>
    <property type="molecule type" value="Genomic_DNA"/>
</dbReference>
<dbReference type="PANTHER" id="PTHR23132:SF23">
    <property type="entry name" value="D-ALANINE--D-ALANINE LIGASE B"/>
    <property type="match status" value="1"/>
</dbReference>
<accession>E3I4P8</accession>
<feature type="domain" description="ATP-grasp" evidence="2">
    <location>
        <begin position="126"/>
        <end position="327"/>
    </location>
</feature>
<proteinExistence type="predicted"/>
<organism evidence="3 4">
    <name type="scientific">Rhodomicrobium vannielii (strain ATCC 17100 / DSM 162 / LMG 4299 / NCIMB 10020 / ATH 3.1.1)</name>
    <dbReference type="NCBI Taxonomy" id="648757"/>
    <lineage>
        <taxon>Bacteria</taxon>
        <taxon>Pseudomonadati</taxon>
        <taxon>Pseudomonadota</taxon>
        <taxon>Alphaproteobacteria</taxon>
        <taxon>Hyphomicrobiales</taxon>
        <taxon>Hyphomicrobiaceae</taxon>
        <taxon>Rhodomicrobium</taxon>
    </lineage>
</organism>
<sequence>MHPSISEQLLVAPSTPSTRILFIARHAPLEPNYAARDFEGDGGYPGYYARVFRTLRDLGYRVRTASEPLALLAAKGEADIVFSLYNRMPINNPEVFIPSLCEYLRIPYVGARPNIRALAEDKWLAKLAAKAIGIPVSEGAVYADEAALATPPGFPGPYFVKQRFGAASEGISAESIQDDWAGAARVAAKLMARGMAVLVEGYAPGIDITVPSLGSANGPLVLGVVRPRSDKAGGIITEDLKRSDPLGYEIFEAGRVEDDLRADAATLWRATGPMDYFRMDYRFDPETGRRVFLEFNICCHIGRSGSICLAAAQHGLSQADVLGHVIEFSLRRQGVAPEEWR</sequence>
<evidence type="ECO:0000313" key="4">
    <source>
        <dbReference type="Proteomes" id="UP000001399"/>
    </source>
</evidence>
<dbReference type="GO" id="GO:0005524">
    <property type="term" value="F:ATP binding"/>
    <property type="evidence" value="ECO:0007669"/>
    <property type="project" value="UniProtKB-UniRule"/>
</dbReference>
<dbReference type="AlphaFoldDB" id="E3I4P8"/>
<dbReference type="Gene3D" id="3.30.470.20">
    <property type="entry name" value="ATP-grasp fold, B domain"/>
    <property type="match status" value="1"/>
</dbReference>
<dbReference type="KEGG" id="rva:Rvan_2406"/>
<dbReference type="InterPro" id="IPR011761">
    <property type="entry name" value="ATP-grasp"/>
</dbReference>
<dbReference type="eggNOG" id="COG1181">
    <property type="taxonomic scope" value="Bacteria"/>
</dbReference>
<keyword evidence="1" id="KW-0067">ATP-binding</keyword>
<dbReference type="PROSITE" id="PS50975">
    <property type="entry name" value="ATP_GRASP"/>
    <property type="match status" value="1"/>
</dbReference>
<dbReference type="PANTHER" id="PTHR23132">
    <property type="entry name" value="D-ALANINE--D-ALANINE LIGASE"/>
    <property type="match status" value="1"/>
</dbReference>
<dbReference type="GO" id="GO:0008716">
    <property type="term" value="F:D-alanine-D-alanine ligase activity"/>
    <property type="evidence" value="ECO:0007669"/>
    <property type="project" value="TreeGrafter"/>
</dbReference>
<dbReference type="HOGENOM" id="CLU_830895_0_0_5"/>
<dbReference type="Proteomes" id="UP000001399">
    <property type="component" value="Chromosome"/>
</dbReference>
<name>E3I4P8_RHOVT</name>
<dbReference type="InterPro" id="IPR013815">
    <property type="entry name" value="ATP_grasp_subdomain_1"/>
</dbReference>
<gene>
    <name evidence="3" type="ordered locus">Rvan_2406</name>
</gene>
<evidence type="ECO:0000256" key="1">
    <source>
        <dbReference type="PROSITE-ProRule" id="PRU00409"/>
    </source>
</evidence>
<dbReference type="Gene3D" id="3.30.1490.20">
    <property type="entry name" value="ATP-grasp fold, A domain"/>
    <property type="match status" value="1"/>
</dbReference>
<dbReference type="GO" id="GO:0046872">
    <property type="term" value="F:metal ion binding"/>
    <property type="evidence" value="ECO:0007669"/>
    <property type="project" value="InterPro"/>
</dbReference>
<dbReference type="SUPFAM" id="SSF56059">
    <property type="entry name" value="Glutathione synthetase ATP-binding domain-like"/>
    <property type="match status" value="1"/>
</dbReference>